<dbReference type="RefSeq" id="WP_153469712.1">
    <property type="nucleotide sequence ID" value="NZ_WBOF01000004.1"/>
</dbReference>
<dbReference type="Proteomes" id="UP000450000">
    <property type="component" value="Unassembled WGS sequence"/>
</dbReference>
<comment type="caution">
    <text evidence="2">The sequence shown here is derived from an EMBL/GenBank/DDBJ whole genome shotgun (WGS) entry which is preliminary data.</text>
</comment>
<dbReference type="EMBL" id="WBOF01000004">
    <property type="protein sequence ID" value="MQS17215.1"/>
    <property type="molecule type" value="Genomic_DNA"/>
</dbReference>
<dbReference type="OrthoDB" id="4240738at2"/>
<dbReference type="AlphaFoldDB" id="A0A6N7L210"/>
<proteinExistence type="predicted"/>
<reference evidence="2 3" key="1">
    <citation type="submission" date="2019-09" db="EMBL/GenBank/DDBJ databases">
        <title>Genome Sequences of Streptomyces kaniharaensis ATCC 21070.</title>
        <authorList>
            <person name="Zhu W."/>
            <person name="De Crecy-Lagard V."/>
            <person name="Richards N.G."/>
        </authorList>
    </citation>
    <scope>NUCLEOTIDE SEQUENCE [LARGE SCALE GENOMIC DNA]</scope>
    <source>
        <strain evidence="2 3">SF-557</strain>
    </source>
</reference>
<evidence type="ECO:0000313" key="2">
    <source>
        <dbReference type="EMBL" id="MQS17215.1"/>
    </source>
</evidence>
<keyword evidence="1" id="KW-0732">Signal</keyword>
<feature type="signal peptide" evidence="1">
    <location>
        <begin position="1"/>
        <end position="19"/>
    </location>
</feature>
<sequence length="94" mass="9648">MNARTRIAAGALTATLALGATGCALDGGKATQPLLDAPKGAINKQPMDIVVMSDGFSNVGAKCDGPNRVYVIFHGDDKYGSVAVAPNDPRCTTR</sequence>
<evidence type="ECO:0000313" key="3">
    <source>
        <dbReference type="Proteomes" id="UP000450000"/>
    </source>
</evidence>
<organism evidence="2 3">
    <name type="scientific">Streptomyces kaniharaensis</name>
    <dbReference type="NCBI Taxonomy" id="212423"/>
    <lineage>
        <taxon>Bacteria</taxon>
        <taxon>Bacillati</taxon>
        <taxon>Actinomycetota</taxon>
        <taxon>Actinomycetes</taxon>
        <taxon>Kitasatosporales</taxon>
        <taxon>Streptomycetaceae</taxon>
        <taxon>Streptomyces</taxon>
    </lineage>
</organism>
<name>A0A6N7L210_9ACTN</name>
<dbReference type="PROSITE" id="PS51257">
    <property type="entry name" value="PROKAR_LIPOPROTEIN"/>
    <property type="match status" value="1"/>
</dbReference>
<keyword evidence="3" id="KW-1185">Reference proteome</keyword>
<accession>A0A6N7L210</accession>
<protein>
    <recommendedName>
        <fullName evidence="4">Lipoprotein</fullName>
    </recommendedName>
</protein>
<gene>
    <name evidence="2" type="ORF">F7Q99_34815</name>
</gene>
<evidence type="ECO:0008006" key="4">
    <source>
        <dbReference type="Google" id="ProtNLM"/>
    </source>
</evidence>
<evidence type="ECO:0000256" key="1">
    <source>
        <dbReference type="SAM" id="SignalP"/>
    </source>
</evidence>
<feature type="chain" id="PRO_5039701998" description="Lipoprotein" evidence="1">
    <location>
        <begin position="20"/>
        <end position="94"/>
    </location>
</feature>